<sequence length="462" mass="51690">MLCPIAVVCSVLLLSLDHVRSEELCPSALEGSQYNLSCTGSALGYRLNTDRFIKWIEKDSSSGEEREITLCVWYEACETNYKSEFSVTNSILGQSFTSLLTFHKVTDKHRDKTLVCQLWYSNTTVRSCKMAVFQPGSNTGCTANLNKDGKIDLLCFSDDVYPGISCQYSEYINSLPSRLNQTMSKSSQKMNGKNLYSSKCETTLFPLVKGSYEYRFIVMLDYQIQGLWNFTSKNSVKVAKSPKVDIDQVETAPSLCPGVSSVRVVCSVNDWFGTKPLFRFSLLGKTLNSEETSQNGYKYKMTYNVPIKEGNFKALMNCTVGYYDSGGAFRGVWDTKHLNFSYPPKPPVFTNTALPTLSQILDITQGQNMTIECQALDGFPKVSFINVTCMSKGRVIYTNVTNSNRLPVIGSWRDTRWGERRSSSRCQPRGASVTVARRVTSVHPVVVIVQLSAMFADEYTGP</sequence>
<feature type="chain" id="PRO_5012474441" description="Ig-like domain-containing protein" evidence="1">
    <location>
        <begin position="22"/>
        <end position="462"/>
    </location>
</feature>
<dbReference type="VEuPathDB" id="VectorBase:BGLB031754"/>
<dbReference type="RefSeq" id="XP_013084083.2">
    <property type="nucleotide sequence ID" value="XM_013228629.2"/>
</dbReference>
<dbReference type="OrthoDB" id="10291802at2759"/>
<reference evidence="2" key="1">
    <citation type="submission" date="2020-05" db="UniProtKB">
        <authorList>
            <consortium name="EnsemblMetazoa"/>
        </authorList>
    </citation>
    <scope>IDENTIFICATION</scope>
    <source>
        <strain evidence="2">BB02</strain>
    </source>
</reference>
<evidence type="ECO:0000313" key="3">
    <source>
        <dbReference type="Proteomes" id="UP000076420"/>
    </source>
</evidence>
<dbReference type="AlphaFoldDB" id="A0A2C9LJN7"/>
<evidence type="ECO:0008006" key="4">
    <source>
        <dbReference type="Google" id="ProtNLM"/>
    </source>
</evidence>
<evidence type="ECO:0000313" key="2">
    <source>
        <dbReference type="EnsemblMetazoa" id="BGLB031754-PA"/>
    </source>
</evidence>
<dbReference type="KEGG" id="bgt:106069056"/>
<proteinExistence type="predicted"/>
<organism evidence="2 3">
    <name type="scientific">Biomphalaria glabrata</name>
    <name type="common">Bloodfluke planorb</name>
    <name type="synonym">Freshwater snail</name>
    <dbReference type="NCBI Taxonomy" id="6526"/>
    <lineage>
        <taxon>Eukaryota</taxon>
        <taxon>Metazoa</taxon>
        <taxon>Spiralia</taxon>
        <taxon>Lophotrochozoa</taxon>
        <taxon>Mollusca</taxon>
        <taxon>Gastropoda</taxon>
        <taxon>Heterobranchia</taxon>
        <taxon>Euthyneura</taxon>
        <taxon>Panpulmonata</taxon>
        <taxon>Hygrophila</taxon>
        <taxon>Lymnaeoidea</taxon>
        <taxon>Planorbidae</taxon>
        <taxon>Biomphalaria</taxon>
    </lineage>
</organism>
<dbReference type="EnsemblMetazoa" id="BGLB031754-RA">
    <property type="protein sequence ID" value="BGLB031754-PA"/>
    <property type="gene ID" value="BGLB031754"/>
</dbReference>
<name>A0A2C9LJN7_BIOGL</name>
<evidence type="ECO:0000256" key="1">
    <source>
        <dbReference type="SAM" id="SignalP"/>
    </source>
</evidence>
<feature type="signal peptide" evidence="1">
    <location>
        <begin position="1"/>
        <end position="21"/>
    </location>
</feature>
<dbReference type="Proteomes" id="UP000076420">
    <property type="component" value="Unassembled WGS sequence"/>
</dbReference>
<accession>A0A2C9LJN7</accession>
<protein>
    <recommendedName>
        <fullName evidence="4">Ig-like domain-containing protein</fullName>
    </recommendedName>
</protein>
<dbReference type="VEuPathDB" id="VectorBase:BGLAX_032893"/>
<gene>
    <name evidence="2" type="primary">106069056</name>
</gene>
<keyword evidence="1" id="KW-0732">Signal</keyword>